<keyword evidence="2" id="KW-1185">Reference proteome</keyword>
<reference evidence="3" key="1">
    <citation type="submission" date="2022-11" db="UniProtKB">
        <authorList>
            <consortium name="WormBaseParasite"/>
        </authorList>
    </citation>
    <scope>IDENTIFICATION</scope>
</reference>
<dbReference type="AlphaFoldDB" id="A0A915PTJ1"/>
<dbReference type="WBParaSite" id="sdigi.contig246.g6630.t1">
    <property type="protein sequence ID" value="sdigi.contig246.g6630.t1"/>
    <property type="gene ID" value="sdigi.contig246.g6630"/>
</dbReference>
<name>A0A915PTJ1_9BILA</name>
<evidence type="ECO:0000313" key="3">
    <source>
        <dbReference type="WBParaSite" id="sdigi.contig246.g6630.t1"/>
    </source>
</evidence>
<evidence type="ECO:0000313" key="2">
    <source>
        <dbReference type="Proteomes" id="UP000887581"/>
    </source>
</evidence>
<dbReference type="Proteomes" id="UP000887581">
    <property type="component" value="Unplaced"/>
</dbReference>
<feature type="region of interest" description="Disordered" evidence="1">
    <location>
        <begin position="116"/>
        <end position="155"/>
    </location>
</feature>
<organism evidence="2 3">
    <name type="scientific">Setaria digitata</name>
    <dbReference type="NCBI Taxonomy" id="48799"/>
    <lineage>
        <taxon>Eukaryota</taxon>
        <taxon>Metazoa</taxon>
        <taxon>Ecdysozoa</taxon>
        <taxon>Nematoda</taxon>
        <taxon>Chromadorea</taxon>
        <taxon>Rhabditida</taxon>
        <taxon>Spirurina</taxon>
        <taxon>Spiruromorpha</taxon>
        <taxon>Filarioidea</taxon>
        <taxon>Setariidae</taxon>
        <taxon>Setaria</taxon>
    </lineage>
</organism>
<feature type="compositionally biased region" description="Low complexity" evidence="1">
    <location>
        <begin position="117"/>
        <end position="144"/>
    </location>
</feature>
<evidence type="ECO:0000256" key="1">
    <source>
        <dbReference type="SAM" id="MobiDB-lite"/>
    </source>
</evidence>
<protein>
    <submittedName>
        <fullName evidence="3">VQ domain-containing protein</fullName>
    </submittedName>
</protein>
<sequence>MSKSSTVPETMHTSLTSTYDLRLRANTRDFQRHLHELIRSQSAITDDNGNTPLLSVASTDKEQFASVDSLPSTEPHSLSTCGMTCSSASDSGCMLESDSSTATIDDDHKVLINMDESSANNNNNNNNNNSNNNNNNNNSSYNNSLKKPLPEYAKTDNLQCELEVSK</sequence>
<accession>A0A915PTJ1</accession>
<proteinExistence type="predicted"/>